<comment type="caution">
    <text evidence="3">The sequence shown here is derived from an EMBL/GenBank/DDBJ whole genome shotgun (WGS) entry which is preliminary data.</text>
</comment>
<sequence>MRIRSILSCLSVLAIITANTAGAVPLVVNGNFELMTNGGNKQLSSKPLNVANRTTLVGWTSSNGNDGGYNFVLDTGLITTGASAIALKKYESVVSHGNVFASDALYYPGVLSQSITGLTPGASYLLSFDYALGQQSGFDGPNLNNFWHVGFGKAVQDSKKLSIENGGFSGWQTATMKFTAESADQVLSFLALSNSPGAPPFMLLDNVDLRADVPEPSTVSMMMLGGFGLLGFMARRRKATAQ</sequence>
<feature type="signal peptide" evidence="1">
    <location>
        <begin position="1"/>
        <end position="23"/>
    </location>
</feature>
<dbReference type="Proteomes" id="UP001179361">
    <property type="component" value="Unassembled WGS sequence"/>
</dbReference>
<dbReference type="NCBIfam" id="TIGR02595">
    <property type="entry name" value="PEP_CTERM"/>
    <property type="match status" value="1"/>
</dbReference>
<evidence type="ECO:0000313" key="3">
    <source>
        <dbReference type="EMBL" id="MCD2515677.1"/>
    </source>
</evidence>
<dbReference type="RefSeq" id="WP_231056977.1">
    <property type="nucleotide sequence ID" value="NZ_JAJNOC010000001.1"/>
</dbReference>
<feature type="chain" id="PRO_5046152334" evidence="1">
    <location>
        <begin position="24"/>
        <end position="242"/>
    </location>
</feature>
<evidence type="ECO:0000259" key="2">
    <source>
        <dbReference type="Pfam" id="PF07589"/>
    </source>
</evidence>
<dbReference type="EMBL" id="JAJNOC010000001">
    <property type="protein sequence ID" value="MCD2515677.1"/>
    <property type="molecule type" value="Genomic_DNA"/>
</dbReference>
<proteinExistence type="predicted"/>
<dbReference type="Gene3D" id="2.60.120.260">
    <property type="entry name" value="Galactose-binding domain-like"/>
    <property type="match status" value="1"/>
</dbReference>
<name>A0ABS8Q3N4_9BURK</name>
<dbReference type="Pfam" id="PF07589">
    <property type="entry name" value="PEP-CTERM"/>
    <property type="match status" value="1"/>
</dbReference>
<keyword evidence="4" id="KW-1185">Reference proteome</keyword>
<keyword evidence="1" id="KW-0732">Signal</keyword>
<protein>
    <submittedName>
        <fullName evidence="3">PEP-CTERM sorting domain-containing protein</fullName>
    </submittedName>
</protein>
<organism evidence="3 4">
    <name type="scientific">Massilia phyllostachyos</name>
    <dbReference type="NCBI Taxonomy" id="2898585"/>
    <lineage>
        <taxon>Bacteria</taxon>
        <taxon>Pseudomonadati</taxon>
        <taxon>Pseudomonadota</taxon>
        <taxon>Betaproteobacteria</taxon>
        <taxon>Burkholderiales</taxon>
        <taxon>Oxalobacteraceae</taxon>
        <taxon>Telluria group</taxon>
        <taxon>Massilia</taxon>
    </lineage>
</organism>
<accession>A0ABS8Q3N4</accession>
<evidence type="ECO:0000256" key="1">
    <source>
        <dbReference type="SAM" id="SignalP"/>
    </source>
</evidence>
<gene>
    <name evidence="3" type="ORF">LQ564_05050</name>
</gene>
<evidence type="ECO:0000313" key="4">
    <source>
        <dbReference type="Proteomes" id="UP001179361"/>
    </source>
</evidence>
<feature type="domain" description="Ice-binding protein C-terminal" evidence="2">
    <location>
        <begin position="212"/>
        <end position="237"/>
    </location>
</feature>
<reference evidence="3" key="1">
    <citation type="submission" date="2021-11" db="EMBL/GenBank/DDBJ databases">
        <title>The complete genome of Massilia sp sp. G4R7.</title>
        <authorList>
            <person name="Liu L."/>
            <person name="Yue J."/>
            <person name="Yuan J."/>
            <person name="Yang F."/>
            <person name="Li L."/>
        </authorList>
    </citation>
    <scope>NUCLEOTIDE SEQUENCE</scope>
    <source>
        <strain evidence="3">G4R7</strain>
    </source>
</reference>
<dbReference type="InterPro" id="IPR013424">
    <property type="entry name" value="Ice-binding_C"/>
</dbReference>